<dbReference type="InterPro" id="IPR051545">
    <property type="entry name" value="NAD(P)H_dehydrogenase_qn"/>
</dbReference>
<dbReference type="InterPro" id="IPR003680">
    <property type="entry name" value="Flavodoxin_fold"/>
</dbReference>
<feature type="domain" description="Flavodoxin-like fold" evidence="3">
    <location>
        <begin position="3"/>
        <end position="182"/>
    </location>
</feature>
<dbReference type="InterPro" id="IPR029039">
    <property type="entry name" value="Flavoprotein-like_sf"/>
</dbReference>
<dbReference type="Gene3D" id="3.40.50.360">
    <property type="match status" value="1"/>
</dbReference>
<keyword evidence="5" id="KW-1185">Reference proteome</keyword>
<dbReference type="Proteomes" id="UP000463857">
    <property type="component" value="Chromosome"/>
</dbReference>
<evidence type="ECO:0000259" key="3">
    <source>
        <dbReference type="Pfam" id="PF02525"/>
    </source>
</evidence>
<gene>
    <name evidence="4" type="ORF">EK0264_06145</name>
</gene>
<dbReference type="AlphaFoldDB" id="A0A7L4YKV3"/>
<comment type="similarity">
    <text evidence="1">Belongs to the NAD(P)H dehydrogenase (quinone) family.</text>
</comment>
<reference evidence="4 5" key="1">
    <citation type="journal article" date="2018" name="Int. J. Syst. Evol. Microbiol.">
        <title>Epidermidibacterium keratini gen. nov., sp. nov., a member of the family Sporichthyaceae, isolated from keratin epidermis.</title>
        <authorList>
            <person name="Lee D.G."/>
            <person name="Trujillo M.E."/>
            <person name="Kang S."/>
            <person name="Nam J.J."/>
            <person name="Kim Y.J."/>
        </authorList>
    </citation>
    <scope>NUCLEOTIDE SEQUENCE [LARGE SCALE GENOMIC DNA]</scope>
    <source>
        <strain evidence="4 5">EPI-7</strain>
    </source>
</reference>
<dbReference type="PANTHER" id="PTHR10204:SF34">
    <property type="entry name" value="NAD(P)H DEHYDROGENASE [QUINONE] 1 ISOFORM 1"/>
    <property type="match status" value="1"/>
</dbReference>
<dbReference type="PANTHER" id="PTHR10204">
    <property type="entry name" value="NAD P H OXIDOREDUCTASE-RELATED"/>
    <property type="match status" value="1"/>
</dbReference>
<dbReference type="Pfam" id="PF02525">
    <property type="entry name" value="Flavodoxin_2"/>
    <property type="match status" value="1"/>
</dbReference>
<dbReference type="InParanoid" id="A0A7L4YKV3"/>
<dbReference type="EMBL" id="CP047156">
    <property type="protein sequence ID" value="QHB99904.1"/>
    <property type="molecule type" value="Genomic_DNA"/>
</dbReference>
<evidence type="ECO:0000256" key="2">
    <source>
        <dbReference type="ARBA" id="ARBA00023002"/>
    </source>
</evidence>
<dbReference type="KEGG" id="eke:EK0264_06145"/>
<organism evidence="4 5">
    <name type="scientific">Epidermidibacterium keratini</name>
    <dbReference type="NCBI Taxonomy" id="1891644"/>
    <lineage>
        <taxon>Bacteria</taxon>
        <taxon>Bacillati</taxon>
        <taxon>Actinomycetota</taxon>
        <taxon>Actinomycetes</taxon>
        <taxon>Sporichthyales</taxon>
        <taxon>Sporichthyaceae</taxon>
        <taxon>Epidermidibacterium</taxon>
    </lineage>
</organism>
<dbReference type="GO" id="GO:0005829">
    <property type="term" value="C:cytosol"/>
    <property type="evidence" value="ECO:0007669"/>
    <property type="project" value="TreeGrafter"/>
</dbReference>
<proteinExistence type="inferred from homology"/>
<evidence type="ECO:0000313" key="5">
    <source>
        <dbReference type="Proteomes" id="UP000463857"/>
    </source>
</evidence>
<evidence type="ECO:0000256" key="1">
    <source>
        <dbReference type="ARBA" id="ARBA00006252"/>
    </source>
</evidence>
<evidence type="ECO:0000313" key="4">
    <source>
        <dbReference type="EMBL" id="QHB99904.1"/>
    </source>
</evidence>
<name>A0A7L4YKV3_9ACTN</name>
<protein>
    <submittedName>
        <fullName evidence="4">Flavodoxin family protein</fullName>
    </submittedName>
</protein>
<dbReference type="RefSeq" id="WP_159543940.1">
    <property type="nucleotide sequence ID" value="NZ_CP047156.1"/>
</dbReference>
<dbReference type="GO" id="GO:0003955">
    <property type="term" value="F:NAD(P)H dehydrogenase (quinone) activity"/>
    <property type="evidence" value="ECO:0007669"/>
    <property type="project" value="TreeGrafter"/>
</dbReference>
<keyword evidence="2" id="KW-0560">Oxidoreductase</keyword>
<accession>A0A7L4YKV3</accession>
<dbReference type="OrthoDB" id="9798454at2"/>
<dbReference type="SUPFAM" id="SSF52218">
    <property type="entry name" value="Flavoproteins"/>
    <property type="match status" value="1"/>
</dbReference>
<sequence>MSNILVINGNPSSTSLGAALAERYAEGARAAGAQVAVVHAGELDFDPHLRGGLRSQQALEPDLVRLRQQLVAADHVAVVSPVWWGSIPAALKGILDRTLERGWAYRYKDNGLPEGLLKGRTARVLITTDTPRWILRWVMGDTTVRQLRRSTLRFCGFKPVRLSRFGQVHGSDAHARAAWLDRAEADGRCDADIAPKAAKSMPEVAAVPEPVR</sequence>